<evidence type="ECO:0000256" key="1">
    <source>
        <dbReference type="SAM" id="Phobius"/>
    </source>
</evidence>
<reference evidence="3" key="1">
    <citation type="submission" date="2020-10" db="EMBL/GenBank/DDBJ databases">
        <title>Whole-genome sequence of Luteibacter sp. EIF3.</title>
        <authorList>
            <person name="Friedrich I."/>
            <person name="Hertel R."/>
            <person name="Daniel R."/>
        </authorList>
    </citation>
    <scope>NUCLEOTIDE SEQUENCE</scope>
    <source>
        <strain evidence="3">EIF3</strain>
    </source>
</reference>
<dbReference type="EMBL" id="CP063231">
    <property type="protein sequence ID" value="URL60103.1"/>
    <property type="molecule type" value="Genomic_DNA"/>
</dbReference>
<dbReference type="Pfam" id="PF00582">
    <property type="entry name" value="Usp"/>
    <property type="match status" value="1"/>
</dbReference>
<evidence type="ECO:0000259" key="2">
    <source>
        <dbReference type="Pfam" id="PF00582"/>
    </source>
</evidence>
<keyword evidence="4" id="KW-1185">Reference proteome</keyword>
<organism evidence="3 4">
    <name type="scientific">Luteibacter flocculans</name>
    <dbReference type="NCBI Taxonomy" id="2780091"/>
    <lineage>
        <taxon>Bacteria</taxon>
        <taxon>Pseudomonadati</taxon>
        <taxon>Pseudomonadota</taxon>
        <taxon>Gammaproteobacteria</taxon>
        <taxon>Lysobacterales</taxon>
        <taxon>Rhodanobacteraceae</taxon>
        <taxon>Luteibacter</taxon>
    </lineage>
</organism>
<keyword evidence="1" id="KW-1133">Transmembrane helix</keyword>
<dbReference type="Gene3D" id="3.40.50.620">
    <property type="entry name" value="HUPs"/>
    <property type="match status" value="1"/>
</dbReference>
<feature type="transmembrane region" description="Helical" evidence="1">
    <location>
        <begin position="21"/>
        <end position="42"/>
    </location>
</feature>
<feature type="domain" description="UspA" evidence="2">
    <location>
        <begin position="1"/>
        <end position="114"/>
    </location>
</feature>
<dbReference type="InterPro" id="IPR006016">
    <property type="entry name" value="UspA"/>
</dbReference>
<dbReference type="CDD" id="cd00293">
    <property type="entry name" value="USP-like"/>
    <property type="match status" value="1"/>
</dbReference>
<dbReference type="Proteomes" id="UP001056681">
    <property type="component" value="Chromosome"/>
</dbReference>
<dbReference type="RefSeq" id="WP_250340554.1">
    <property type="nucleotide sequence ID" value="NZ_CP063231.1"/>
</dbReference>
<name>A0ABY4T832_9GAMM</name>
<evidence type="ECO:0000313" key="4">
    <source>
        <dbReference type="Proteomes" id="UP001056681"/>
    </source>
</evidence>
<protein>
    <submittedName>
        <fullName evidence="3">Universal stress protein</fullName>
    </submittedName>
</protein>
<proteinExistence type="predicted"/>
<dbReference type="SUPFAM" id="SSF52402">
    <property type="entry name" value="Adenine nucleotide alpha hydrolases-like"/>
    <property type="match status" value="1"/>
</dbReference>
<accession>A0ABY4T832</accession>
<keyword evidence="1" id="KW-0812">Transmembrane</keyword>
<dbReference type="InterPro" id="IPR014729">
    <property type="entry name" value="Rossmann-like_a/b/a_fold"/>
</dbReference>
<evidence type="ECO:0000313" key="3">
    <source>
        <dbReference type="EMBL" id="URL60103.1"/>
    </source>
</evidence>
<gene>
    <name evidence="3" type="ORF">IM816_08510</name>
</gene>
<keyword evidence="1" id="KW-0472">Membrane</keyword>
<sequence>MFHHLLIVIDDRAKAFRAVLVGLRLARCLAACVTVVFVVPALPGTREARAGSSRDTVTRGRAVFERVRRVASALGVTCTCRFAFGRDLDATTAEVIERNACDLVIVSTDGLRPVRTKAAWR</sequence>